<evidence type="ECO:0008006" key="3">
    <source>
        <dbReference type="Google" id="ProtNLM"/>
    </source>
</evidence>
<keyword evidence="2" id="KW-1185">Reference proteome</keyword>
<organism evidence="1 2">
    <name type="scientific">Aurantimonas aggregata</name>
    <dbReference type="NCBI Taxonomy" id="2047720"/>
    <lineage>
        <taxon>Bacteria</taxon>
        <taxon>Pseudomonadati</taxon>
        <taxon>Pseudomonadota</taxon>
        <taxon>Alphaproteobacteria</taxon>
        <taxon>Hyphomicrobiales</taxon>
        <taxon>Aurantimonadaceae</taxon>
        <taxon>Aurantimonas</taxon>
    </lineage>
</organism>
<comment type="caution">
    <text evidence="1">The sequence shown here is derived from an EMBL/GenBank/DDBJ whole genome shotgun (WGS) entry which is preliminary data.</text>
</comment>
<dbReference type="EMBL" id="JAAAMJ010000014">
    <property type="protein sequence ID" value="NDV88228.1"/>
    <property type="molecule type" value="Genomic_DNA"/>
</dbReference>
<evidence type="ECO:0000313" key="2">
    <source>
        <dbReference type="Proteomes" id="UP000476332"/>
    </source>
</evidence>
<reference evidence="1 2" key="1">
    <citation type="submission" date="2020-01" db="EMBL/GenBank/DDBJ databases">
        <title>Genomes of bacteria type strains.</title>
        <authorList>
            <person name="Chen J."/>
            <person name="Zhu S."/>
            <person name="Chen J."/>
        </authorList>
    </citation>
    <scope>NUCLEOTIDE SEQUENCE [LARGE SCALE GENOMIC DNA]</scope>
    <source>
        <strain evidence="1 2">KCTC 52919</strain>
    </source>
</reference>
<dbReference type="Proteomes" id="UP000476332">
    <property type="component" value="Unassembled WGS sequence"/>
</dbReference>
<dbReference type="InterPro" id="IPR010633">
    <property type="entry name" value="Phage_lambda_GpZ"/>
</dbReference>
<evidence type="ECO:0000313" key="1">
    <source>
        <dbReference type="EMBL" id="NDV88228.1"/>
    </source>
</evidence>
<gene>
    <name evidence="1" type="ORF">GTW51_16125</name>
</gene>
<proteinExistence type="predicted"/>
<dbReference type="RefSeq" id="WP_163045065.1">
    <property type="nucleotide sequence ID" value="NZ_JAAAMJ010000014.1"/>
</dbReference>
<dbReference type="AlphaFoldDB" id="A0A6L9MKY9"/>
<accession>A0A6L9MKY9</accession>
<protein>
    <recommendedName>
        <fullName evidence="3">Phage tail protein</fullName>
    </recommendedName>
</protein>
<sequence>MPRSFPDTPHEDAVTVGEAVAALADASFDPSPDYNVLADLVLEDGCRLTDKERADCHARGLAIASRALNHTGKIARTQVRRALAKQTGLKRDVIVRAVKVSPSSPATLRYRMDSAGDDIALKYFAARETRRGVSAAPFGKRQVFAGTFLKGGRFPNRKAIGKYGGNVMKRVGSGRYPLEVQVSGVIIPAEMVKGQTAEAFTSTIGQRLPPRLDREVQRMTNGVMS</sequence>
<name>A0A6L9MKY9_9HYPH</name>
<dbReference type="Pfam" id="PF06763">
    <property type="entry name" value="Minor_tail_Z"/>
    <property type="match status" value="1"/>
</dbReference>